<dbReference type="AlphaFoldDB" id="A0A9Q1RNJ2"/>
<gene>
    <name evidence="2" type="ORF">K7X08_032585</name>
</gene>
<evidence type="ECO:0000256" key="1">
    <source>
        <dbReference type="SAM" id="MobiDB-lite"/>
    </source>
</evidence>
<organism evidence="2 3">
    <name type="scientific">Anisodus acutangulus</name>
    <dbReference type="NCBI Taxonomy" id="402998"/>
    <lineage>
        <taxon>Eukaryota</taxon>
        <taxon>Viridiplantae</taxon>
        <taxon>Streptophyta</taxon>
        <taxon>Embryophyta</taxon>
        <taxon>Tracheophyta</taxon>
        <taxon>Spermatophyta</taxon>
        <taxon>Magnoliopsida</taxon>
        <taxon>eudicotyledons</taxon>
        <taxon>Gunneridae</taxon>
        <taxon>Pentapetalae</taxon>
        <taxon>asterids</taxon>
        <taxon>lamiids</taxon>
        <taxon>Solanales</taxon>
        <taxon>Solanaceae</taxon>
        <taxon>Solanoideae</taxon>
        <taxon>Hyoscyameae</taxon>
        <taxon>Anisodus</taxon>
    </lineage>
</organism>
<reference evidence="3" key="1">
    <citation type="journal article" date="2023" name="Proc. Natl. Acad. Sci. U.S.A.">
        <title>Genomic and structural basis for evolution of tropane alkaloid biosynthesis.</title>
        <authorList>
            <person name="Wanga Y.-J."/>
            <person name="Taina T."/>
            <person name="Yua J.-Y."/>
            <person name="Lia J."/>
            <person name="Xua B."/>
            <person name="Chenc J."/>
            <person name="D'Auriad J.C."/>
            <person name="Huanga J.-P."/>
            <person name="Huanga S.-X."/>
        </authorList>
    </citation>
    <scope>NUCLEOTIDE SEQUENCE [LARGE SCALE GENOMIC DNA]</scope>
    <source>
        <strain evidence="3">cv. KIB-2019</strain>
    </source>
</reference>
<evidence type="ECO:0000313" key="2">
    <source>
        <dbReference type="EMBL" id="KAJ8568888.1"/>
    </source>
</evidence>
<feature type="region of interest" description="Disordered" evidence="1">
    <location>
        <begin position="143"/>
        <end position="212"/>
    </location>
</feature>
<dbReference type="EMBL" id="JAJAGQ010000003">
    <property type="protein sequence ID" value="KAJ8568888.1"/>
    <property type="molecule type" value="Genomic_DNA"/>
</dbReference>
<dbReference type="Proteomes" id="UP001152561">
    <property type="component" value="Unassembled WGS sequence"/>
</dbReference>
<accession>A0A9Q1RNJ2</accession>
<proteinExistence type="predicted"/>
<feature type="region of interest" description="Disordered" evidence="1">
    <location>
        <begin position="63"/>
        <end position="122"/>
    </location>
</feature>
<name>A0A9Q1RNJ2_9SOLA</name>
<comment type="caution">
    <text evidence="2">The sequence shown here is derived from an EMBL/GenBank/DDBJ whole genome shotgun (WGS) entry which is preliminary data.</text>
</comment>
<feature type="compositionally biased region" description="Basic residues" evidence="1">
    <location>
        <begin position="170"/>
        <end position="183"/>
    </location>
</feature>
<dbReference type="OrthoDB" id="9978460at2759"/>
<evidence type="ECO:0000313" key="3">
    <source>
        <dbReference type="Proteomes" id="UP001152561"/>
    </source>
</evidence>
<protein>
    <submittedName>
        <fullName evidence="2">Uncharacterized protein</fullName>
    </submittedName>
</protein>
<sequence length="290" mass="32134">MTQKFTTAGASDFGGHDQEIQTLTNAREGIVEAKELNLPKSEVPDHFVNQKGLCGLSRKLSLESAGRTQRHNGETPLPQAVGNPGNTANPNNSDMRNVSIKKSTEKPLLKSTDFSQKHEDHEKLQFKPHLSVQLQSTASCQTLSMPGTSAHYNERRHKKSSDQNVNGFSTRHKKLGLTGRRHPFGTSSSSQHQQKGDKENLAPSHNLPVSDSDACTDSASSLFFTSQISDTCDAWTRKSSTCWTSKKLPLQAVEHFGEDEISQGKKGYTNHEAKAAFNNIKFYKFVQFLF</sequence>
<feature type="compositionally biased region" description="Polar residues" evidence="1">
    <location>
        <begin position="84"/>
        <end position="96"/>
    </location>
</feature>
<keyword evidence="3" id="KW-1185">Reference proteome</keyword>